<dbReference type="AlphaFoldDB" id="A0A7E5W4Y6"/>
<gene>
    <name evidence="3" type="primary">LOC113499412</name>
</gene>
<dbReference type="Proteomes" id="UP000322000">
    <property type="component" value="Chromosome 1"/>
</dbReference>
<organism evidence="2 3">
    <name type="scientific">Trichoplusia ni</name>
    <name type="common">Cabbage looper</name>
    <dbReference type="NCBI Taxonomy" id="7111"/>
    <lineage>
        <taxon>Eukaryota</taxon>
        <taxon>Metazoa</taxon>
        <taxon>Ecdysozoa</taxon>
        <taxon>Arthropoda</taxon>
        <taxon>Hexapoda</taxon>
        <taxon>Insecta</taxon>
        <taxon>Pterygota</taxon>
        <taxon>Neoptera</taxon>
        <taxon>Endopterygota</taxon>
        <taxon>Lepidoptera</taxon>
        <taxon>Glossata</taxon>
        <taxon>Ditrysia</taxon>
        <taxon>Noctuoidea</taxon>
        <taxon>Noctuidae</taxon>
        <taxon>Plusiinae</taxon>
        <taxon>Trichoplusia</taxon>
    </lineage>
</organism>
<evidence type="ECO:0000313" key="2">
    <source>
        <dbReference type="Proteomes" id="UP000322000"/>
    </source>
</evidence>
<dbReference type="InParanoid" id="A0A7E5W4Y6"/>
<keyword evidence="1" id="KW-0732">Signal</keyword>
<evidence type="ECO:0000313" key="3">
    <source>
        <dbReference type="RefSeq" id="XP_026735695.1"/>
    </source>
</evidence>
<name>A0A7E5W4Y6_TRINI</name>
<proteinExistence type="predicted"/>
<reference evidence="3" key="1">
    <citation type="submission" date="2025-08" db="UniProtKB">
        <authorList>
            <consortium name="RefSeq"/>
        </authorList>
    </citation>
    <scope>IDENTIFICATION</scope>
</reference>
<feature type="chain" id="PRO_5028853936" evidence="1">
    <location>
        <begin position="25"/>
        <end position="548"/>
    </location>
</feature>
<evidence type="ECO:0000256" key="1">
    <source>
        <dbReference type="SAM" id="SignalP"/>
    </source>
</evidence>
<feature type="signal peptide" evidence="1">
    <location>
        <begin position="1"/>
        <end position="24"/>
    </location>
</feature>
<dbReference type="OrthoDB" id="10261302at2759"/>
<dbReference type="KEGG" id="tnl:113499412"/>
<dbReference type="RefSeq" id="XP_026735695.1">
    <property type="nucleotide sequence ID" value="XM_026879894.1"/>
</dbReference>
<keyword evidence="2" id="KW-1185">Reference proteome</keyword>
<protein>
    <submittedName>
        <fullName evidence="3">Uncharacterized protein LOC113499412</fullName>
    </submittedName>
</protein>
<dbReference type="GeneID" id="113499412"/>
<accession>A0A7E5W4Y6</accession>
<sequence>MIYFLSTLKVQLLIWTLVYESSNSESIKGHLPDINVISHFLEQFLKPYIQSVKLNNGSPFRAKEETAIEKAIRKKIAGLKPYLHDEESEENNLRATINETDDNLALQGNDETTIIEFVPKQNMKRDIKKYKGKSVMKAVNDDKDSFRKNIKKYKQLRETIKHLLDKEGAGSKTKKVITRTLDDMLSQMVESQCTWKPPEKNTQNHVFRTQKSTHKSLDKLHKLSNQEWKNLRKQYLNFLKFRKHHEDSFINQFHDFFSDMMNDTWFLSSHYKVKCQLVKIGEDTGQKIVLRQDQSLDKNKCEGFKICSNELKEFLTNFYKYVNDTAVSTFRNYAAMYIRDVNVDFGLDKDIVVTVIENLSNTVEKKVSKLFKKELEKFTLDEEKRKNENIQHINNFISAIIDRAKKTLKKSLDGELGAMKTKLFVTVKDDLNVNLKVDMDNLQKLFVDRICTVFLLCNGKYASRRQQKPFSFGNKDTDNIYVKVQLTLDDELKDSIASSGSLVQAWDGKDMTHRLFNNFKIDVKKYDGLNITRTTISSNAITHGKIIK</sequence>